<evidence type="ECO:0000313" key="8">
    <source>
        <dbReference type="EMBL" id="KAA8494248.1"/>
    </source>
</evidence>
<dbReference type="PANTHER" id="PTHR21461">
    <property type="entry name" value="GLYCOSYLTRANSFERASE FAMILY 92 PROTEIN"/>
    <property type="match status" value="1"/>
</dbReference>
<name>A0A5J4YSJ1_PORPP</name>
<evidence type="ECO:0000256" key="6">
    <source>
        <dbReference type="ARBA" id="ARBA00022989"/>
    </source>
</evidence>
<evidence type="ECO:0000313" key="9">
    <source>
        <dbReference type="Proteomes" id="UP000324585"/>
    </source>
</evidence>
<evidence type="ECO:0000256" key="3">
    <source>
        <dbReference type="ARBA" id="ARBA00022676"/>
    </source>
</evidence>
<dbReference type="PANTHER" id="PTHR21461:SF69">
    <property type="entry name" value="GLYCOSYLTRANSFERASE FAMILY 92 PROTEIN"/>
    <property type="match status" value="1"/>
</dbReference>
<proteinExistence type="inferred from homology"/>
<keyword evidence="6" id="KW-1133">Transmembrane helix</keyword>
<dbReference type="Pfam" id="PF01697">
    <property type="entry name" value="Glyco_transf_92"/>
    <property type="match status" value="1"/>
</dbReference>
<sequence>MRPDGRGRQIAETCDASAMLGTRTVSSRCLGRVPRSRSSCVCRSWMVLVPISFIVSLCAQNVKSDFAPRHEDVPSRSYSEGQRLARLGAGEMTTEEEEGLWLKAYALPYSTERVPPSTGVDPEGFVVAIVSYRLEYVFTNATAHIQELQDACVIDNMLESQTVWIKMNFKEERGRWGAAVVLCFFDLGRVEKHFQSAVKSQHAIRFLDIRTEFARTLRPYKPRGLTVCVPTLFGAQFVHQMHRFRSYVAQYAQYYQEVHGMDHLFVYSDSEVLSLAVRGAHPRLETIFLDGWNGKSHYHGQRLAQLDCWLKAMHLNSEWVLFVDLDEVLTWPFEDMSWNEVFGHFAQAISFGSERVFSTNNDSLESVVSQLAHPVQVMDNELAADHSLTFYLANMKRVSSLWMEKHALFRATGSSQLSITALDALYKNRSTESIIESCKRSFFNGRKFAMRCNVWNGFWPASVHEVEQIPRGPYRAAMCDTDSSGVFLKHFTIAKAFSKLLLKKAADIADDPDTLKRVVFSSRVAHNIPLWTRAILDAFPRANASILSTRSNHESGELMRQQSPGHPLDRFIEREKKKRRDNCSVQSSALSRYEVDTGAARAGTL</sequence>
<protein>
    <recommendedName>
        <fullName evidence="10">Glycosyltransferase family 92 protein</fullName>
    </recommendedName>
</protein>
<dbReference type="GO" id="GO:0016757">
    <property type="term" value="F:glycosyltransferase activity"/>
    <property type="evidence" value="ECO:0007669"/>
    <property type="project" value="UniProtKB-KW"/>
</dbReference>
<dbReference type="GO" id="GO:0016020">
    <property type="term" value="C:membrane"/>
    <property type="evidence" value="ECO:0007669"/>
    <property type="project" value="UniProtKB-SubCell"/>
</dbReference>
<dbReference type="AlphaFoldDB" id="A0A5J4YSJ1"/>
<keyword evidence="7" id="KW-0472">Membrane</keyword>
<keyword evidence="5" id="KW-0812">Transmembrane</keyword>
<comment type="caution">
    <text evidence="8">The sequence shown here is derived from an EMBL/GenBank/DDBJ whole genome shotgun (WGS) entry which is preliminary data.</text>
</comment>
<keyword evidence="9" id="KW-1185">Reference proteome</keyword>
<comment type="subcellular location">
    <subcellularLocation>
        <location evidence="1">Membrane</location>
        <topology evidence="1">Single-pass membrane protein</topology>
    </subcellularLocation>
</comment>
<comment type="similarity">
    <text evidence="2">Belongs to the glycosyltransferase 92 family.</text>
</comment>
<organism evidence="8 9">
    <name type="scientific">Porphyridium purpureum</name>
    <name type="common">Red alga</name>
    <name type="synonym">Porphyridium cruentum</name>
    <dbReference type="NCBI Taxonomy" id="35688"/>
    <lineage>
        <taxon>Eukaryota</taxon>
        <taxon>Rhodophyta</taxon>
        <taxon>Bangiophyceae</taxon>
        <taxon>Porphyridiales</taxon>
        <taxon>Porphyridiaceae</taxon>
        <taxon>Porphyridium</taxon>
    </lineage>
</organism>
<evidence type="ECO:0000256" key="4">
    <source>
        <dbReference type="ARBA" id="ARBA00022679"/>
    </source>
</evidence>
<keyword evidence="3" id="KW-0328">Glycosyltransferase</keyword>
<evidence type="ECO:0000256" key="2">
    <source>
        <dbReference type="ARBA" id="ARBA00007647"/>
    </source>
</evidence>
<evidence type="ECO:0000256" key="5">
    <source>
        <dbReference type="ARBA" id="ARBA00022692"/>
    </source>
</evidence>
<dbReference type="InterPro" id="IPR008166">
    <property type="entry name" value="Glyco_transf_92"/>
</dbReference>
<keyword evidence="4" id="KW-0808">Transferase</keyword>
<dbReference type="GO" id="GO:0005737">
    <property type="term" value="C:cytoplasm"/>
    <property type="evidence" value="ECO:0007669"/>
    <property type="project" value="TreeGrafter"/>
</dbReference>
<accession>A0A5J4YSJ1</accession>
<evidence type="ECO:0000256" key="1">
    <source>
        <dbReference type="ARBA" id="ARBA00004167"/>
    </source>
</evidence>
<gene>
    <name evidence="8" type="ORF">FVE85_4223</name>
</gene>
<evidence type="ECO:0008006" key="10">
    <source>
        <dbReference type="Google" id="ProtNLM"/>
    </source>
</evidence>
<reference evidence="9" key="1">
    <citation type="journal article" date="2019" name="Nat. Commun.">
        <title>Expansion of phycobilisome linker gene families in mesophilic red algae.</title>
        <authorList>
            <person name="Lee J."/>
            <person name="Kim D."/>
            <person name="Bhattacharya D."/>
            <person name="Yoon H.S."/>
        </authorList>
    </citation>
    <scope>NUCLEOTIDE SEQUENCE [LARGE SCALE GENOMIC DNA]</scope>
    <source>
        <strain evidence="9">CCMP 1328</strain>
    </source>
</reference>
<evidence type="ECO:0000256" key="7">
    <source>
        <dbReference type="ARBA" id="ARBA00023136"/>
    </source>
</evidence>
<dbReference type="Proteomes" id="UP000324585">
    <property type="component" value="Unassembled WGS sequence"/>
</dbReference>
<dbReference type="EMBL" id="VRMN01000005">
    <property type="protein sequence ID" value="KAA8494248.1"/>
    <property type="molecule type" value="Genomic_DNA"/>
</dbReference>